<dbReference type="Proteomes" id="UP000284767">
    <property type="component" value="Unassembled WGS sequence"/>
</dbReference>
<dbReference type="EMBL" id="NSNE01000007">
    <property type="protein sequence ID" value="RPM16291.1"/>
    <property type="molecule type" value="Genomic_DNA"/>
</dbReference>
<reference evidence="5 10" key="6">
    <citation type="submission" date="2018-08" db="EMBL/GenBank/DDBJ databases">
        <title>Recombination of ecologically and evolutionarily significant loci maintains genetic cohesion in the Pseudomonas syringae species complex.</title>
        <authorList>
            <person name="Dillon M."/>
            <person name="Thakur S."/>
            <person name="Almeida R.N.D."/>
            <person name="Weir B.S."/>
            <person name="Guttman D.S."/>
        </authorList>
    </citation>
    <scope>NUCLEOTIDE SEQUENCE [LARGE SCALE GENOMIC DNA]</scope>
    <source>
        <strain evidence="5 10">ICMP 7846</strain>
    </source>
</reference>
<dbReference type="EMBL" id="WXZT01000001">
    <property type="protein sequence ID" value="MZZ10731.1"/>
    <property type="molecule type" value="Genomic_DNA"/>
</dbReference>
<dbReference type="EMBL" id="CVVU01000007">
    <property type="protein sequence ID" value="CRN88311.1"/>
    <property type="molecule type" value="Genomic_DNA"/>
</dbReference>
<dbReference type="EMBL" id="NFFZ01000021">
    <property type="protein sequence ID" value="OTI56573.1"/>
    <property type="molecule type" value="Genomic_DNA"/>
</dbReference>
<evidence type="ECO:0000313" key="1">
    <source>
        <dbReference type="EMBL" id="CRN88311.1"/>
    </source>
</evidence>
<reference evidence="6 11" key="4">
    <citation type="submission" date="2017-08" db="EMBL/GenBank/DDBJ databases">
        <authorList>
            <person name="Feschi L."/>
            <person name="Jeukens J."/>
            <person name="Emond-Rheault J.-G."/>
            <person name="Kukavica-Ibrulj I."/>
            <person name="Boyle B."/>
            <person name="Levesque R.C."/>
        </authorList>
    </citation>
    <scope>NUCLEOTIDE SEQUENCE [LARGE SCALE GENOMIC DNA]</scope>
    <source>
        <strain evidence="6 11">PA-W36</strain>
    </source>
</reference>
<dbReference type="RefSeq" id="WP_003104238.1">
    <property type="nucleotide sequence ID" value="NZ_AP024513.1"/>
</dbReference>
<proteinExistence type="predicted"/>
<dbReference type="Proteomes" id="UP000194857">
    <property type="component" value="Unassembled WGS sequence"/>
</dbReference>
<dbReference type="Proteomes" id="UP000045039">
    <property type="component" value="Unassembled WGS sequence"/>
</dbReference>
<dbReference type="EMBL" id="RBSQ01000123">
    <property type="protein sequence ID" value="RMS64559.1"/>
    <property type="molecule type" value="Genomic_DNA"/>
</dbReference>
<reference evidence="1" key="2">
    <citation type="submission" date="2015-06" db="EMBL/GenBank/DDBJ databases">
        <authorList>
            <person name="Radhakrishnan R."/>
            <person name="Underwood A."/>
            <person name="Al-Shahib A."/>
        </authorList>
    </citation>
    <scope>NUCLEOTIDE SEQUENCE</scope>
    <source>
        <strain evidence="1">P19_London_7_VIM_2_05_10</strain>
    </source>
</reference>
<dbReference type="AlphaFoldDB" id="A0A069Q2S9"/>
<evidence type="ECO:0000313" key="2">
    <source>
        <dbReference type="EMBL" id="MZZ10731.1"/>
    </source>
</evidence>
<dbReference type="Proteomes" id="UP000253594">
    <property type="component" value="Unassembled WGS sequence"/>
</dbReference>
<reference evidence="7" key="1">
    <citation type="submission" date="2015-06" db="EMBL/GenBank/DDBJ databases">
        <authorList>
            <person name="Radhakrishnan Rajesh"/>
            <person name="Underwood Anthony"/>
            <person name="Al-Shahib Ali"/>
        </authorList>
    </citation>
    <scope>NUCLEOTIDE SEQUENCE [LARGE SCALE GENOMIC DNA]</scope>
    <source>
        <strain evidence="7">P19_London_7_VIM_2_05_10</strain>
    </source>
</reference>
<dbReference type="EMBL" id="QORE01000693">
    <property type="protein sequence ID" value="RCI73168.1"/>
    <property type="molecule type" value="Genomic_DNA"/>
</dbReference>
<evidence type="ECO:0000313" key="10">
    <source>
        <dbReference type="Proteomes" id="UP000270834"/>
    </source>
</evidence>
<evidence type="ECO:0000313" key="3">
    <source>
        <dbReference type="EMBL" id="OTI56573.1"/>
    </source>
</evidence>
<accession>A0A069Q2S9</accession>
<reference evidence="4 9" key="5">
    <citation type="submission" date="2018-07" db="EMBL/GenBank/DDBJ databases">
        <title>Mechanisms of high-level aminoglycoside resistance among Gram-negative pathogens in Brazil.</title>
        <authorList>
            <person name="Ballaben A.S."/>
            <person name="Darini A.L.C."/>
            <person name="Doi Y."/>
        </authorList>
    </citation>
    <scope>NUCLEOTIDE SEQUENCE [LARGE SCALE GENOMIC DNA]</scope>
    <source>
        <strain evidence="4 9">B2-305</strain>
    </source>
</reference>
<sequence length="127" mass="14764">MLELDAGQLDRLQRVRDDEVIERVLLEVRREAPAWLERRGLLPAIRQLGELRATALELGIEEPGTIERFLLHGLAFPAFQDTPAFLAHMRRPLADSPEQRFQDYERIVEFRLASQKWRAYETSGRPA</sequence>
<evidence type="ECO:0000313" key="6">
    <source>
        <dbReference type="EMBL" id="RPM16291.1"/>
    </source>
</evidence>
<dbReference type="eggNOG" id="ENOG5031HIB">
    <property type="taxonomic scope" value="Bacteria"/>
</dbReference>
<evidence type="ECO:0000313" key="7">
    <source>
        <dbReference type="Proteomes" id="UP000045039"/>
    </source>
</evidence>
<reference evidence="6 11" key="7">
    <citation type="submission" date="2019-01" db="EMBL/GenBank/DDBJ databases">
        <title>The Pseudomonas aeruginosa pan-genome provides new insights on its population structure, horizontal gene transfer and pathogenicity.</title>
        <authorList>
            <person name="Freschi L."/>
            <person name="Vincent A.T."/>
            <person name="Jeukens J."/>
            <person name="Emond-Rheault J.-G."/>
            <person name="Kukavica-Ibrulj I."/>
            <person name="Dupont M.-J."/>
            <person name="Charette S.J."/>
            <person name="Boyle B."/>
            <person name="Levesque R.C."/>
        </authorList>
    </citation>
    <scope>NUCLEOTIDE SEQUENCE [LARGE SCALE GENOMIC DNA]</scope>
    <source>
        <strain evidence="6 11">PA-W36</strain>
    </source>
</reference>
<accession>A0A1S1BUZ4</accession>
<dbReference type="Proteomes" id="UP000644192">
    <property type="component" value="Unassembled WGS sequence"/>
</dbReference>
<dbReference type="Proteomes" id="UP000270834">
    <property type="component" value="Unassembled WGS sequence"/>
</dbReference>
<evidence type="ECO:0000313" key="8">
    <source>
        <dbReference type="Proteomes" id="UP000194857"/>
    </source>
</evidence>
<reference evidence="2" key="8">
    <citation type="submission" date="2020-01" db="EMBL/GenBank/DDBJ databases">
        <title>Bacteria Cultured from War Wounds Associated with the Conflict in Eastern Ukraine.</title>
        <authorList>
            <person name="Snesrud E."/>
            <person name="Galac M.R."/>
            <person name="Mc Gann P."/>
            <person name="Valentine K."/>
            <person name="Viacheslav K."/>
        </authorList>
    </citation>
    <scope>NUCLEOTIDE SEQUENCE</scope>
    <source>
        <strain evidence="2">VNMU148</strain>
    </source>
</reference>
<evidence type="ECO:0000313" key="9">
    <source>
        <dbReference type="Proteomes" id="UP000253594"/>
    </source>
</evidence>
<reference evidence="3 8" key="3">
    <citation type="submission" date="2017-05" db="EMBL/GenBank/DDBJ databases">
        <authorList>
            <person name="Song R."/>
            <person name="Chenine A.L."/>
            <person name="Ruprecht R.M."/>
        </authorList>
    </citation>
    <scope>NUCLEOTIDE SEQUENCE [LARGE SCALE GENOMIC DNA]</scope>
    <source>
        <strain evidence="3 8">S567_C10_BS</strain>
    </source>
</reference>
<name>A0A069Q2S9_PSEAI</name>
<organism evidence="5 10">
    <name type="scientific">Pseudomonas aeruginosa</name>
    <dbReference type="NCBI Taxonomy" id="287"/>
    <lineage>
        <taxon>Bacteria</taxon>
        <taxon>Pseudomonadati</taxon>
        <taxon>Pseudomonadota</taxon>
        <taxon>Gammaproteobacteria</taxon>
        <taxon>Pseudomonadales</taxon>
        <taxon>Pseudomonadaceae</taxon>
        <taxon>Pseudomonas</taxon>
    </lineage>
</organism>
<gene>
    <name evidence="5" type="ORF">ALP65_03488</name>
    <name evidence="3" type="ORF">CAZ10_29520</name>
    <name evidence="4" type="ORF">DT376_19785</name>
    <name evidence="2" type="ORF">GUL26_00585</name>
    <name evidence="6" type="ORF">IPC1295_14160</name>
    <name evidence="1" type="ORF">PAERUG_P19_London_7_VIM_2_05_10_00146</name>
</gene>
<comment type="caution">
    <text evidence="5">The sequence shown here is derived from an EMBL/GenBank/DDBJ whole genome shotgun (WGS) entry which is preliminary data.</text>
</comment>
<evidence type="ECO:0000313" key="11">
    <source>
        <dbReference type="Proteomes" id="UP000284767"/>
    </source>
</evidence>
<evidence type="ECO:0000313" key="4">
    <source>
        <dbReference type="EMBL" id="RCI73168.1"/>
    </source>
</evidence>
<evidence type="ECO:0000313" key="5">
    <source>
        <dbReference type="EMBL" id="RMS64559.1"/>
    </source>
</evidence>
<protein>
    <submittedName>
        <fullName evidence="5">Uncharacterized protein</fullName>
    </submittedName>
</protein>